<protein>
    <submittedName>
        <fullName evidence="4">DUF881 domain-containing protein</fullName>
    </submittedName>
</protein>
<evidence type="ECO:0000313" key="4">
    <source>
        <dbReference type="EMBL" id="TKV56147.1"/>
    </source>
</evidence>
<keyword evidence="3" id="KW-0472">Membrane</keyword>
<dbReference type="GO" id="GO:0005886">
    <property type="term" value="C:plasma membrane"/>
    <property type="evidence" value="ECO:0007669"/>
    <property type="project" value="TreeGrafter"/>
</dbReference>
<dbReference type="Proteomes" id="UP000306985">
    <property type="component" value="Unassembled WGS sequence"/>
</dbReference>
<proteinExistence type="inferred from homology"/>
<dbReference type="PANTHER" id="PTHR37313:SF2">
    <property type="entry name" value="UPF0749 PROTEIN YLXX"/>
    <property type="match status" value="1"/>
</dbReference>
<dbReference type="EMBL" id="SZZH01000008">
    <property type="protein sequence ID" value="TKV56147.1"/>
    <property type="molecule type" value="Genomic_DNA"/>
</dbReference>
<dbReference type="Gene3D" id="3.30.70.1880">
    <property type="entry name" value="Protein of unknown function DUF881"/>
    <property type="match status" value="1"/>
</dbReference>
<reference evidence="4 5" key="1">
    <citation type="submission" date="2019-05" db="EMBL/GenBank/DDBJ databases">
        <title>Nakamurella sp. N5BH11, whole genome shotgun sequence.</title>
        <authorList>
            <person name="Tuo L."/>
        </authorList>
    </citation>
    <scope>NUCLEOTIDE SEQUENCE [LARGE SCALE GENOMIC DNA]</scope>
    <source>
        <strain evidence="4 5">N5BH11</strain>
    </source>
</reference>
<dbReference type="InterPro" id="IPR010273">
    <property type="entry name" value="DUF881"/>
</dbReference>
<dbReference type="OrthoDB" id="3211287at2"/>
<dbReference type="AlphaFoldDB" id="A0A4U6Q645"/>
<dbReference type="PANTHER" id="PTHR37313">
    <property type="entry name" value="UPF0749 PROTEIN RV1825"/>
    <property type="match status" value="1"/>
</dbReference>
<accession>A0A4U6Q645</accession>
<comment type="similarity">
    <text evidence="1">Belongs to the UPF0749 family.</text>
</comment>
<organism evidence="4 5">
    <name type="scientific">Nakamurella flava</name>
    <dbReference type="NCBI Taxonomy" id="2576308"/>
    <lineage>
        <taxon>Bacteria</taxon>
        <taxon>Bacillati</taxon>
        <taxon>Actinomycetota</taxon>
        <taxon>Actinomycetes</taxon>
        <taxon>Nakamurellales</taxon>
        <taxon>Nakamurellaceae</taxon>
        <taxon>Nakamurella</taxon>
    </lineage>
</organism>
<keyword evidence="3" id="KW-0812">Transmembrane</keyword>
<dbReference type="Pfam" id="PF05949">
    <property type="entry name" value="DUF881"/>
    <property type="match status" value="1"/>
</dbReference>
<sequence>MTVGAPTDVPGPDPGAAPGEPASPAPRRRPPRPAGPGIKVVVAVLCALLGFALVLQVRRTASGDTLATARPDDLVQILDGLQRREDELNGEIGDLRDTLTRLRSSGASSAEALSEAQRQAAALGILTGTVPAAGPGVRIVIDDPNGTVPPEVLLDAIQELRNAGGEAFQVGSVRIGVNSAFTGGRGAITLDGIALQSPYTVLAIGDPPTLTAALSIAGGVLDTVRRAGGTMEVTQSDDVRIDAVRAVLTPQYAQPTTG</sequence>
<name>A0A4U6Q645_9ACTN</name>
<feature type="transmembrane region" description="Helical" evidence="3">
    <location>
        <begin position="37"/>
        <end position="55"/>
    </location>
</feature>
<feature type="region of interest" description="Disordered" evidence="2">
    <location>
        <begin position="1"/>
        <end position="33"/>
    </location>
</feature>
<evidence type="ECO:0000256" key="3">
    <source>
        <dbReference type="SAM" id="Phobius"/>
    </source>
</evidence>
<gene>
    <name evidence="4" type="ORF">FDO65_21455</name>
</gene>
<keyword evidence="3" id="KW-1133">Transmembrane helix</keyword>
<evidence type="ECO:0000256" key="1">
    <source>
        <dbReference type="ARBA" id="ARBA00009108"/>
    </source>
</evidence>
<comment type="caution">
    <text evidence="4">The sequence shown here is derived from an EMBL/GenBank/DDBJ whole genome shotgun (WGS) entry which is preliminary data.</text>
</comment>
<keyword evidence="5" id="KW-1185">Reference proteome</keyword>
<evidence type="ECO:0000256" key="2">
    <source>
        <dbReference type="SAM" id="MobiDB-lite"/>
    </source>
</evidence>
<evidence type="ECO:0000313" key="5">
    <source>
        <dbReference type="Proteomes" id="UP000306985"/>
    </source>
</evidence>